<dbReference type="Proteomes" id="UP000306912">
    <property type="component" value="Unassembled WGS sequence"/>
</dbReference>
<evidence type="ECO:0000313" key="3">
    <source>
        <dbReference type="Proteomes" id="UP000306912"/>
    </source>
</evidence>
<dbReference type="AlphaFoldDB" id="A0A5R8Q902"/>
<dbReference type="NCBIfam" id="NF040686">
    <property type="entry name" value="TcpD_dom"/>
    <property type="match status" value="1"/>
</dbReference>
<dbReference type="InParanoid" id="A0A5R8Q902"/>
<accession>A0A5R8Q902</accession>
<evidence type="ECO:0000313" key="2">
    <source>
        <dbReference type="EMBL" id="TLG71274.1"/>
    </source>
</evidence>
<dbReference type="RefSeq" id="WP_138192351.1">
    <property type="nucleotide sequence ID" value="NZ_VBWP01000013.1"/>
</dbReference>
<sequence>MQMFDNFINNIRYVLSGLVGLYVAWHAFRDYRKKDYVGFVIGVVIGVFILLLLMWPEILNLFSEFGKALFQ</sequence>
<evidence type="ECO:0000256" key="1">
    <source>
        <dbReference type="SAM" id="Phobius"/>
    </source>
</evidence>
<keyword evidence="1" id="KW-1133">Transmembrane helix</keyword>
<feature type="transmembrane region" description="Helical" evidence="1">
    <location>
        <begin position="6"/>
        <end position="24"/>
    </location>
</feature>
<organism evidence="2 3">
    <name type="scientific">Culicoidibacter larvae</name>
    <dbReference type="NCBI Taxonomy" id="2579976"/>
    <lineage>
        <taxon>Bacteria</taxon>
        <taxon>Bacillati</taxon>
        <taxon>Bacillota</taxon>
        <taxon>Culicoidibacteria</taxon>
        <taxon>Culicoidibacterales</taxon>
        <taxon>Culicoidibacteraceae</taxon>
        <taxon>Culicoidibacter</taxon>
    </lineage>
</organism>
<dbReference type="InterPro" id="IPR049746">
    <property type="entry name" value="TcpD-like_C"/>
</dbReference>
<comment type="caution">
    <text evidence="2">The sequence shown here is derived from an EMBL/GenBank/DDBJ whole genome shotgun (WGS) entry which is preliminary data.</text>
</comment>
<protein>
    <submittedName>
        <fullName evidence="2">Uncharacterized protein</fullName>
    </submittedName>
</protein>
<name>A0A5R8Q902_9FIRM</name>
<gene>
    <name evidence="2" type="ORF">FEZ08_11025</name>
</gene>
<keyword evidence="3" id="KW-1185">Reference proteome</keyword>
<keyword evidence="1" id="KW-0472">Membrane</keyword>
<proteinExistence type="predicted"/>
<dbReference type="EMBL" id="VBWP01000013">
    <property type="protein sequence ID" value="TLG71274.1"/>
    <property type="molecule type" value="Genomic_DNA"/>
</dbReference>
<keyword evidence="1" id="KW-0812">Transmembrane</keyword>
<reference evidence="2 3" key="1">
    <citation type="submission" date="2019-05" db="EMBL/GenBank/DDBJ databases">
        <title>Culicoidintestinum kansasii gen. nov., sp. nov. from the gastrointestinal tract of the biting midge, Culicoides sonorensis.</title>
        <authorList>
            <person name="Neupane S."/>
            <person name="Ghosh A."/>
            <person name="Gunther S."/>
            <person name="Martin K."/>
            <person name="Zurek L."/>
        </authorList>
    </citation>
    <scope>NUCLEOTIDE SEQUENCE [LARGE SCALE GENOMIC DNA]</scope>
    <source>
        <strain evidence="2 3">CS-1</strain>
    </source>
</reference>
<feature type="transmembrane region" description="Helical" evidence="1">
    <location>
        <begin position="36"/>
        <end position="55"/>
    </location>
</feature>